<organism evidence="2 3">
    <name type="scientific">Fusarium torreyae</name>
    <dbReference type="NCBI Taxonomy" id="1237075"/>
    <lineage>
        <taxon>Eukaryota</taxon>
        <taxon>Fungi</taxon>
        <taxon>Dikarya</taxon>
        <taxon>Ascomycota</taxon>
        <taxon>Pezizomycotina</taxon>
        <taxon>Sordariomycetes</taxon>
        <taxon>Hypocreomycetidae</taxon>
        <taxon>Hypocreales</taxon>
        <taxon>Nectriaceae</taxon>
        <taxon>Fusarium</taxon>
    </lineage>
</organism>
<evidence type="ECO:0000313" key="3">
    <source>
        <dbReference type="Proteomes" id="UP001152049"/>
    </source>
</evidence>
<dbReference type="AlphaFoldDB" id="A0A9W8RMH9"/>
<evidence type="ECO:0000256" key="1">
    <source>
        <dbReference type="SAM" id="Phobius"/>
    </source>
</evidence>
<proteinExistence type="predicted"/>
<dbReference type="Proteomes" id="UP001152049">
    <property type="component" value="Unassembled WGS sequence"/>
</dbReference>
<feature type="transmembrane region" description="Helical" evidence="1">
    <location>
        <begin position="66"/>
        <end position="85"/>
    </location>
</feature>
<reference evidence="2" key="1">
    <citation type="submission" date="2022-09" db="EMBL/GenBank/DDBJ databases">
        <title>Fusarium specimens isolated from Avocado Roots.</title>
        <authorList>
            <person name="Stajich J."/>
            <person name="Roper C."/>
            <person name="Heimlech-Rivalta G."/>
        </authorList>
    </citation>
    <scope>NUCLEOTIDE SEQUENCE</scope>
    <source>
        <strain evidence="2">CF00136</strain>
    </source>
</reference>
<dbReference type="EMBL" id="JAOQAZ010000034">
    <property type="protein sequence ID" value="KAJ4249099.1"/>
    <property type="molecule type" value="Genomic_DNA"/>
</dbReference>
<accession>A0A9W8RMH9</accession>
<keyword evidence="3" id="KW-1185">Reference proteome</keyword>
<evidence type="ECO:0000313" key="2">
    <source>
        <dbReference type="EMBL" id="KAJ4249099.1"/>
    </source>
</evidence>
<sequence>MLPEAIIDCQKGESRPEFEWGQQISKVFTLRELIAKAKWENRDRILELLDQNIERPSGRRTMSGRIYIIVLVFITCSAYFLLLLMI</sequence>
<comment type="caution">
    <text evidence="2">The sequence shown here is derived from an EMBL/GenBank/DDBJ whole genome shotgun (WGS) entry which is preliminary data.</text>
</comment>
<keyword evidence="1" id="KW-1133">Transmembrane helix</keyword>
<name>A0A9W8RMH9_9HYPO</name>
<gene>
    <name evidence="2" type="ORF">NW762_012433</name>
</gene>
<keyword evidence="1" id="KW-0812">Transmembrane</keyword>
<protein>
    <submittedName>
        <fullName evidence="2">Uncharacterized protein</fullName>
    </submittedName>
</protein>
<keyword evidence="1" id="KW-0472">Membrane</keyword>